<feature type="region of interest" description="Disordered" evidence="1">
    <location>
        <begin position="1"/>
        <end position="59"/>
    </location>
</feature>
<reference evidence="2 3" key="1">
    <citation type="journal article" date="2018" name="Front. Plant Sci.">
        <title>Red Clover (Trifolium pratense) and Zigzag Clover (T. medium) - A Picture of Genomic Similarities and Differences.</title>
        <authorList>
            <person name="Dluhosova J."/>
            <person name="Istvanek J."/>
            <person name="Nedelnik J."/>
            <person name="Repkova J."/>
        </authorList>
    </citation>
    <scope>NUCLEOTIDE SEQUENCE [LARGE SCALE GENOMIC DNA]</scope>
    <source>
        <strain evidence="3">cv. 10/8</strain>
        <tissue evidence="2">Leaf</tissue>
    </source>
</reference>
<name>A0A392TVL6_9FABA</name>
<feature type="non-terminal residue" evidence="2">
    <location>
        <position position="59"/>
    </location>
</feature>
<evidence type="ECO:0000313" key="3">
    <source>
        <dbReference type="Proteomes" id="UP000265520"/>
    </source>
</evidence>
<sequence length="59" mass="6252">LETTVVPESPEMTSDEGLKAGTETANVERSDEQNKDTDVDTIDVDNLTSGDSPVDKSPA</sequence>
<keyword evidence="3" id="KW-1185">Reference proteome</keyword>
<comment type="caution">
    <text evidence="2">The sequence shown here is derived from an EMBL/GenBank/DDBJ whole genome shotgun (WGS) entry which is preliminary data.</text>
</comment>
<protein>
    <submittedName>
        <fullName evidence="2">Uncharacterized protein</fullName>
    </submittedName>
</protein>
<organism evidence="2 3">
    <name type="scientific">Trifolium medium</name>
    <dbReference type="NCBI Taxonomy" id="97028"/>
    <lineage>
        <taxon>Eukaryota</taxon>
        <taxon>Viridiplantae</taxon>
        <taxon>Streptophyta</taxon>
        <taxon>Embryophyta</taxon>
        <taxon>Tracheophyta</taxon>
        <taxon>Spermatophyta</taxon>
        <taxon>Magnoliopsida</taxon>
        <taxon>eudicotyledons</taxon>
        <taxon>Gunneridae</taxon>
        <taxon>Pentapetalae</taxon>
        <taxon>rosids</taxon>
        <taxon>fabids</taxon>
        <taxon>Fabales</taxon>
        <taxon>Fabaceae</taxon>
        <taxon>Papilionoideae</taxon>
        <taxon>50 kb inversion clade</taxon>
        <taxon>NPAAA clade</taxon>
        <taxon>Hologalegina</taxon>
        <taxon>IRL clade</taxon>
        <taxon>Trifolieae</taxon>
        <taxon>Trifolium</taxon>
    </lineage>
</organism>
<evidence type="ECO:0000256" key="1">
    <source>
        <dbReference type="SAM" id="MobiDB-lite"/>
    </source>
</evidence>
<proteinExistence type="predicted"/>
<accession>A0A392TVL6</accession>
<feature type="non-terminal residue" evidence="2">
    <location>
        <position position="1"/>
    </location>
</feature>
<feature type="compositionally biased region" description="Basic and acidic residues" evidence="1">
    <location>
        <begin position="26"/>
        <end position="38"/>
    </location>
</feature>
<dbReference type="EMBL" id="LXQA010653489">
    <property type="protein sequence ID" value="MCI64330.1"/>
    <property type="molecule type" value="Genomic_DNA"/>
</dbReference>
<dbReference type="Proteomes" id="UP000265520">
    <property type="component" value="Unassembled WGS sequence"/>
</dbReference>
<evidence type="ECO:0000313" key="2">
    <source>
        <dbReference type="EMBL" id="MCI64330.1"/>
    </source>
</evidence>
<dbReference type="AlphaFoldDB" id="A0A392TVL6"/>